<dbReference type="OrthoDB" id="5243686at2759"/>
<feature type="non-terminal residue" evidence="1">
    <location>
        <position position="1"/>
    </location>
</feature>
<proteinExistence type="predicted"/>
<evidence type="ECO:0000313" key="2">
    <source>
        <dbReference type="Proteomes" id="UP000800094"/>
    </source>
</evidence>
<organism evidence="1 2">
    <name type="scientific">Trematosphaeria pertusa</name>
    <dbReference type="NCBI Taxonomy" id="390896"/>
    <lineage>
        <taxon>Eukaryota</taxon>
        <taxon>Fungi</taxon>
        <taxon>Dikarya</taxon>
        <taxon>Ascomycota</taxon>
        <taxon>Pezizomycotina</taxon>
        <taxon>Dothideomycetes</taxon>
        <taxon>Pleosporomycetidae</taxon>
        <taxon>Pleosporales</taxon>
        <taxon>Massarineae</taxon>
        <taxon>Trematosphaeriaceae</taxon>
        <taxon>Trematosphaeria</taxon>
    </lineage>
</organism>
<dbReference type="AlphaFoldDB" id="A0A6A6HUY7"/>
<dbReference type="Proteomes" id="UP000800094">
    <property type="component" value="Unassembled WGS sequence"/>
</dbReference>
<dbReference type="EMBL" id="ML987210">
    <property type="protein sequence ID" value="KAF2241837.1"/>
    <property type="molecule type" value="Genomic_DNA"/>
</dbReference>
<accession>A0A6A6HUY7</accession>
<protein>
    <submittedName>
        <fullName evidence="1">Uncharacterized protein</fullName>
    </submittedName>
</protein>
<dbReference type="RefSeq" id="XP_033676841.1">
    <property type="nucleotide sequence ID" value="XM_033834632.1"/>
</dbReference>
<gene>
    <name evidence="1" type="ORF">BU26DRAFT_585399</name>
</gene>
<name>A0A6A6HUY7_9PLEO</name>
<dbReference type="GeneID" id="54587962"/>
<keyword evidence="2" id="KW-1185">Reference proteome</keyword>
<sequence length="231" mass="26220">FIFRIDEIIEHADAISNVDNRGCWAPFKDPGANVRARKGVSGMWWLCDSQQIYRCGSFPQGASIYSVWSVYYSSGHGFWVLCGDATEPVCHEIWHPLRFDHNSTDYSSYLTNSGQHPTLLVQRPGQMWPKMLLPDIYHTNAYSTHHAYGGLTGDLPIFLALIAFSIKPESLAQILPQMYTDSRWKTHNVPHGIDKRGVVVYVYTPPETWAGSFTANDLRAYEKGEYGTYYG</sequence>
<reference evidence="1" key="1">
    <citation type="journal article" date="2020" name="Stud. Mycol.">
        <title>101 Dothideomycetes genomes: a test case for predicting lifestyles and emergence of pathogens.</title>
        <authorList>
            <person name="Haridas S."/>
            <person name="Albert R."/>
            <person name="Binder M."/>
            <person name="Bloem J."/>
            <person name="Labutti K."/>
            <person name="Salamov A."/>
            <person name="Andreopoulos B."/>
            <person name="Baker S."/>
            <person name="Barry K."/>
            <person name="Bills G."/>
            <person name="Bluhm B."/>
            <person name="Cannon C."/>
            <person name="Castanera R."/>
            <person name="Culley D."/>
            <person name="Daum C."/>
            <person name="Ezra D."/>
            <person name="Gonzalez J."/>
            <person name="Henrissat B."/>
            <person name="Kuo A."/>
            <person name="Liang C."/>
            <person name="Lipzen A."/>
            <person name="Lutzoni F."/>
            <person name="Magnuson J."/>
            <person name="Mondo S."/>
            <person name="Nolan M."/>
            <person name="Ohm R."/>
            <person name="Pangilinan J."/>
            <person name="Park H.-J."/>
            <person name="Ramirez L."/>
            <person name="Alfaro M."/>
            <person name="Sun H."/>
            <person name="Tritt A."/>
            <person name="Yoshinaga Y."/>
            <person name="Zwiers L.-H."/>
            <person name="Turgeon B."/>
            <person name="Goodwin S."/>
            <person name="Spatafora J."/>
            <person name="Crous P."/>
            <person name="Grigoriev I."/>
        </authorList>
    </citation>
    <scope>NUCLEOTIDE SEQUENCE</scope>
    <source>
        <strain evidence="1">CBS 122368</strain>
    </source>
</reference>
<evidence type="ECO:0000313" key="1">
    <source>
        <dbReference type="EMBL" id="KAF2241837.1"/>
    </source>
</evidence>